<comment type="similarity">
    <text evidence="2">Belongs to the RmuC family.</text>
</comment>
<sequence>MDFASLAPLLDRPLFALGSHLVSAGELLLLLLAFALSWRLLRRRHPGGYEGEGLDAVLRAQAELSGRVQSMGELLAQRQGEVGRTLHRQLADQAERSGETLARLQERLALIDRAQGDIRSLAGEMVRLQDILADKQARGAFGQARMEAIVRDALPPGGYAFQATLSNGKRPDCVIPMPNGAPALVVDAKFPLESWTAFREAPDEGTRQSAASRLRRDMDVHVRAISEKYLLPGETQDTAFLFVPSESIFADLGEHFPDVLQRARRARVVVVSPTLLMLSIEVVRALLKDGRMREEAGRIQREVMLLAEDMARLQARAEALRTHFGQAGRDVDQILVSTAKLMRRAGRISEIEMQSDDEADAR</sequence>
<dbReference type="STRING" id="1166073.SAMN05192530_11810"/>
<proteinExistence type="inferred from homology"/>
<dbReference type="RefSeq" id="WP_090677153.1">
    <property type="nucleotide sequence ID" value="NZ_FNIT01000018.1"/>
</dbReference>
<dbReference type="Proteomes" id="UP000198793">
    <property type="component" value="Unassembled WGS sequence"/>
</dbReference>
<keyword evidence="6" id="KW-0472">Membrane</keyword>
<evidence type="ECO:0000256" key="2">
    <source>
        <dbReference type="ARBA" id="ARBA00009840"/>
    </source>
</evidence>
<reference evidence="7 8" key="1">
    <citation type="submission" date="2016-10" db="EMBL/GenBank/DDBJ databases">
        <authorList>
            <person name="de Groot N.N."/>
        </authorList>
    </citation>
    <scope>NUCLEOTIDE SEQUENCE [LARGE SCALE GENOMIC DNA]</scope>
    <source>
        <strain evidence="8">L7-484,KACC 16230,DSM 25025</strain>
    </source>
</reference>
<dbReference type="InterPro" id="IPR003798">
    <property type="entry name" value="DNA_recombination_RmuC"/>
</dbReference>
<dbReference type="GO" id="GO:0006310">
    <property type="term" value="P:DNA recombination"/>
    <property type="evidence" value="ECO:0007669"/>
    <property type="project" value="UniProtKB-KW"/>
</dbReference>
<keyword evidence="6" id="KW-0812">Transmembrane</keyword>
<gene>
    <name evidence="7" type="ORF">SAMN05192530_11810</name>
</gene>
<dbReference type="Pfam" id="PF02646">
    <property type="entry name" value="RmuC"/>
    <property type="match status" value="1"/>
</dbReference>
<keyword evidence="5" id="KW-0233">DNA recombination</keyword>
<dbReference type="OrthoDB" id="370725at2"/>
<keyword evidence="8" id="KW-1185">Reference proteome</keyword>
<evidence type="ECO:0000313" key="8">
    <source>
        <dbReference type="Proteomes" id="UP000198793"/>
    </source>
</evidence>
<evidence type="ECO:0000256" key="1">
    <source>
        <dbReference type="ARBA" id="ARBA00003416"/>
    </source>
</evidence>
<evidence type="ECO:0000256" key="6">
    <source>
        <dbReference type="SAM" id="Phobius"/>
    </source>
</evidence>
<feature type="transmembrane region" description="Helical" evidence="6">
    <location>
        <begin position="20"/>
        <end position="41"/>
    </location>
</feature>
<comment type="function">
    <text evidence="1">Involved in DNA recombination.</text>
</comment>
<evidence type="ECO:0000313" key="7">
    <source>
        <dbReference type="EMBL" id="SDO88694.1"/>
    </source>
</evidence>
<dbReference type="EMBL" id="FNIT01000018">
    <property type="protein sequence ID" value="SDO88694.1"/>
    <property type="molecule type" value="Genomic_DNA"/>
</dbReference>
<dbReference type="PANTHER" id="PTHR30563">
    <property type="entry name" value="DNA RECOMBINATION PROTEIN RMUC"/>
    <property type="match status" value="1"/>
</dbReference>
<dbReference type="AlphaFoldDB" id="A0A1H0N7M0"/>
<evidence type="ECO:0000256" key="5">
    <source>
        <dbReference type="ARBA" id="ARBA00023172"/>
    </source>
</evidence>
<protein>
    <recommendedName>
        <fullName evidence="3">DNA recombination protein RmuC homolog</fullName>
    </recommendedName>
</protein>
<evidence type="ECO:0000256" key="4">
    <source>
        <dbReference type="ARBA" id="ARBA00023054"/>
    </source>
</evidence>
<keyword evidence="4" id="KW-0175">Coiled coil</keyword>
<keyword evidence="6" id="KW-1133">Transmembrane helix</keyword>
<name>A0A1H0N7M0_9HYPH</name>
<organism evidence="7 8">
    <name type="scientific">Aureimonas jatrophae</name>
    <dbReference type="NCBI Taxonomy" id="1166073"/>
    <lineage>
        <taxon>Bacteria</taxon>
        <taxon>Pseudomonadati</taxon>
        <taxon>Pseudomonadota</taxon>
        <taxon>Alphaproteobacteria</taxon>
        <taxon>Hyphomicrobiales</taxon>
        <taxon>Aurantimonadaceae</taxon>
        <taxon>Aureimonas</taxon>
    </lineage>
</organism>
<accession>A0A1H0N7M0</accession>
<dbReference type="PANTHER" id="PTHR30563:SF0">
    <property type="entry name" value="DNA RECOMBINATION PROTEIN RMUC"/>
    <property type="match status" value="1"/>
</dbReference>
<evidence type="ECO:0000256" key="3">
    <source>
        <dbReference type="ARBA" id="ARBA00021840"/>
    </source>
</evidence>